<dbReference type="STRING" id="1388748.GCA_000463155_02820"/>
<dbReference type="InterPro" id="IPR003848">
    <property type="entry name" value="DUF218"/>
</dbReference>
<evidence type="ECO:0000259" key="1">
    <source>
        <dbReference type="Pfam" id="PF02698"/>
    </source>
</evidence>
<evidence type="ECO:0000313" key="2">
    <source>
        <dbReference type="EMBL" id="PSN08358.1"/>
    </source>
</evidence>
<dbReference type="InterPro" id="IPR051599">
    <property type="entry name" value="Cell_Envelope_Assoc"/>
</dbReference>
<protein>
    <recommendedName>
        <fullName evidence="1">DUF218 domain-containing protein</fullName>
    </recommendedName>
</protein>
<dbReference type="Gene3D" id="3.40.50.620">
    <property type="entry name" value="HUPs"/>
    <property type="match status" value="1"/>
</dbReference>
<dbReference type="OrthoDB" id="2216870at2"/>
<evidence type="ECO:0000313" key="3">
    <source>
        <dbReference type="Proteomes" id="UP000240212"/>
    </source>
</evidence>
<dbReference type="AlphaFoldDB" id="A0A2P8VMQ8"/>
<reference evidence="2 3" key="1">
    <citation type="submission" date="2018-03" db="EMBL/GenBank/DDBJ databases">
        <title>Draft genome sequence of the first documented clinical Siccibacter turicensis isolate in Austria.</title>
        <authorList>
            <person name="Lepuschitz S."/>
            <person name="Pekard-Amenitsch S."/>
            <person name="Haunold R."/>
            <person name="Schill S."/>
            <person name="Mach R."/>
            <person name="Allerberger F."/>
            <person name="Ruppitsch W."/>
            <person name="Forsythe S.J."/>
        </authorList>
    </citation>
    <scope>NUCLEOTIDE SEQUENCE [LARGE SCALE GENOMIC DNA]</scope>
    <source>
        <strain evidence="2 3">6100069499-17</strain>
    </source>
</reference>
<keyword evidence="3" id="KW-1185">Reference proteome</keyword>
<feature type="domain" description="DUF218" evidence="1">
    <location>
        <begin position="40"/>
        <end position="168"/>
    </location>
</feature>
<sequence>MITTFPRLPDQTLQAVNTIGQWLACDNANSTRNAKADLLVLAGNAVIPTIDAACERAATQEIPLLITGGVGHSTTFLYAAIARHPRYNTIQTTGRSEAAILADIAREFWNLPEERIITEDRSTNCGENAAFTRQLLDEWGMSPAHIIVAQDPTMQRRTLATFAHAWRGAALQPAWSSQPGIVPVLRNGARGVHFVEGDAGMWPAERYISLILGEIPRLRDDHRGYGPQGQDFIEHVDIPPEIEQAWHSLFNDPILTQALRNRSLL</sequence>
<dbReference type="Pfam" id="PF02698">
    <property type="entry name" value="DUF218"/>
    <property type="match status" value="1"/>
</dbReference>
<name>A0A2P8VMQ8_9ENTR</name>
<dbReference type="RefSeq" id="WP_106877005.1">
    <property type="nucleotide sequence ID" value="NZ_PYEP01000003.1"/>
</dbReference>
<proteinExistence type="predicted"/>
<comment type="caution">
    <text evidence="2">The sequence shown here is derived from an EMBL/GenBank/DDBJ whole genome shotgun (WGS) entry which is preliminary data.</text>
</comment>
<dbReference type="InterPro" id="IPR014729">
    <property type="entry name" value="Rossmann-like_a/b/a_fold"/>
</dbReference>
<dbReference type="PANTHER" id="PTHR30336:SF20">
    <property type="entry name" value="DUF218 DOMAIN-CONTAINING PROTEIN"/>
    <property type="match status" value="1"/>
</dbReference>
<dbReference type="GO" id="GO:0005886">
    <property type="term" value="C:plasma membrane"/>
    <property type="evidence" value="ECO:0007669"/>
    <property type="project" value="TreeGrafter"/>
</dbReference>
<dbReference type="PANTHER" id="PTHR30336">
    <property type="entry name" value="INNER MEMBRANE PROTEIN, PROBABLE PERMEASE"/>
    <property type="match status" value="1"/>
</dbReference>
<dbReference type="Proteomes" id="UP000240212">
    <property type="component" value="Unassembled WGS sequence"/>
</dbReference>
<gene>
    <name evidence="2" type="ORF">C7G83_09330</name>
</gene>
<dbReference type="CDD" id="cd06259">
    <property type="entry name" value="YdcF-like"/>
    <property type="match status" value="1"/>
</dbReference>
<organism evidence="2 3">
    <name type="scientific">Siccibacter turicensis</name>
    <dbReference type="NCBI Taxonomy" id="357233"/>
    <lineage>
        <taxon>Bacteria</taxon>
        <taxon>Pseudomonadati</taxon>
        <taxon>Pseudomonadota</taxon>
        <taxon>Gammaproteobacteria</taxon>
        <taxon>Enterobacterales</taxon>
        <taxon>Enterobacteriaceae</taxon>
        <taxon>Siccibacter</taxon>
    </lineage>
</organism>
<dbReference type="EMBL" id="PYEP01000003">
    <property type="protein sequence ID" value="PSN08358.1"/>
    <property type="molecule type" value="Genomic_DNA"/>
</dbReference>
<accession>A0A2P8VMQ8</accession>
<dbReference type="Gene3D" id="1.10.3620.10">
    <property type="entry name" value="YdcF like domain"/>
    <property type="match status" value="1"/>
</dbReference>